<evidence type="ECO:0000313" key="2">
    <source>
        <dbReference type="EMBL" id="WWC90452.1"/>
    </source>
</evidence>
<dbReference type="Pfam" id="PF12550">
    <property type="entry name" value="GCR1_C"/>
    <property type="match status" value="1"/>
</dbReference>
<reference evidence="2 3" key="1">
    <citation type="submission" date="2024-01" db="EMBL/GenBank/DDBJ databases">
        <title>Comparative genomics of Cryptococcus and Kwoniella reveals pathogenesis evolution and contrasting modes of karyotype evolution via chromosome fusion or intercentromeric recombination.</title>
        <authorList>
            <person name="Coelho M.A."/>
            <person name="David-Palma M."/>
            <person name="Shea T."/>
            <person name="Bowers K."/>
            <person name="McGinley-Smith S."/>
            <person name="Mohammad A.W."/>
            <person name="Gnirke A."/>
            <person name="Yurkov A.M."/>
            <person name="Nowrousian M."/>
            <person name="Sun S."/>
            <person name="Cuomo C.A."/>
            <person name="Heitman J."/>
        </authorList>
    </citation>
    <scope>NUCLEOTIDE SEQUENCE [LARGE SCALE GENOMIC DNA]</scope>
    <source>
        <strain evidence="2 3">CBS 6074</strain>
    </source>
</reference>
<dbReference type="InterPro" id="IPR052146">
    <property type="entry name" value="HOT1"/>
</dbReference>
<dbReference type="GO" id="GO:0000978">
    <property type="term" value="F:RNA polymerase II cis-regulatory region sequence-specific DNA binding"/>
    <property type="evidence" value="ECO:0007669"/>
    <property type="project" value="TreeGrafter"/>
</dbReference>
<dbReference type="PANTHER" id="PTHR37784">
    <property type="entry name" value="PROTEIN MSN1"/>
    <property type="match status" value="1"/>
</dbReference>
<organism evidence="2 3">
    <name type="scientific">Kwoniella dendrophila CBS 6074</name>
    <dbReference type="NCBI Taxonomy" id="1295534"/>
    <lineage>
        <taxon>Eukaryota</taxon>
        <taxon>Fungi</taxon>
        <taxon>Dikarya</taxon>
        <taxon>Basidiomycota</taxon>
        <taxon>Agaricomycotina</taxon>
        <taxon>Tremellomycetes</taxon>
        <taxon>Tremellales</taxon>
        <taxon>Cryptococcaceae</taxon>
        <taxon>Kwoniella</taxon>
    </lineage>
</organism>
<gene>
    <name evidence="2" type="ORF">L201_005387</name>
</gene>
<feature type="domain" description="Transcription activator GCR1-like" evidence="1">
    <location>
        <begin position="1"/>
        <end position="77"/>
    </location>
</feature>
<protein>
    <recommendedName>
        <fullName evidence="1">Transcription activator GCR1-like domain-containing protein</fullName>
    </recommendedName>
</protein>
<dbReference type="InterPro" id="IPR022210">
    <property type="entry name" value="TF_GCR1-like"/>
</dbReference>
<evidence type="ECO:0000313" key="3">
    <source>
        <dbReference type="Proteomes" id="UP001355207"/>
    </source>
</evidence>
<dbReference type="GO" id="GO:0000981">
    <property type="term" value="F:DNA-binding transcription factor activity, RNA polymerase II-specific"/>
    <property type="evidence" value="ECO:0007669"/>
    <property type="project" value="TreeGrafter"/>
</dbReference>
<dbReference type="GeneID" id="91096057"/>
<dbReference type="PANTHER" id="PTHR37784:SF2">
    <property type="entry name" value="HIGH-OSMOLARITY-INDUCED TRANSCRIPTION PROTEIN 1"/>
    <property type="match status" value="1"/>
</dbReference>
<sequence>MSRSVKSVTDLWREYTVGLNGQPSMRLMYEGSKHIFVNDSERKFYDGRKKILESVKHIALVQGITEQQAASKVETLRQKDNLSLNKLISMIKQLGEKEWDLI</sequence>
<dbReference type="EMBL" id="CP144104">
    <property type="protein sequence ID" value="WWC90452.1"/>
    <property type="molecule type" value="Genomic_DNA"/>
</dbReference>
<keyword evidence="3" id="KW-1185">Reference proteome</keyword>
<name>A0AAX4JYM3_9TREE</name>
<proteinExistence type="predicted"/>
<evidence type="ECO:0000259" key="1">
    <source>
        <dbReference type="Pfam" id="PF12550"/>
    </source>
</evidence>
<dbReference type="AlphaFoldDB" id="A0AAX4JYM3"/>
<dbReference type="GO" id="GO:0060963">
    <property type="term" value="P:positive regulation of ribosomal protein gene transcription by RNA polymerase II"/>
    <property type="evidence" value="ECO:0007669"/>
    <property type="project" value="TreeGrafter"/>
</dbReference>
<dbReference type="RefSeq" id="XP_066077215.1">
    <property type="nucleotide sequence ID" value="XM_066221118.1"/>
</dbReference>
<accession>A0AAX4JYM3</accession>
<dbReference type="Proteomes" id="UP001355207">
    <property type="component" value="Chromosome 7"/>
</dbReference>